<evidence type="ECO:0008006" key="3">
    <source>
        <dbReference type="Google" id="ProtNLM"/>
    </source>
</evidence>
<dbReference type="InterPro" id="IPR000801">
    <property type="entry name" value="Esterase-like"/>
</dbReference>
<dbReference type="PANTHER" id="PTHR48098">
    <property type="entry name" value="ENTEROCHELIN ESTERASE-RELATED"/>
    <property type="match status" value="1"/>
</dbReference>
<dbReference type="SUPFAM" id="SSF53474">
    <property type="entry name" value="alpha/beta-Hydrolases"/>
    <property type="match status" value="1"/>
</dbReference>
<dbReference type="PANTHER" id="PTHR48098:SF1">
    <property type="entry name" value="DIACYLGLYCEROL ACYLTRANSFERASE_MYCOLYLTRANSFERASE AG85A"/>
    <property type="match status" value="1"/>
</dbReference>
<evidence type="ECO:0000313" key="1">
    <source>
        <dbReference type="EMBL" id="GHG72122.1"/>
    </source>
</evidence>
<dbReference type="Proteomes" id="UP000659697">
    <property type="component" value="Unassembled WGS sequence"/>
</dbReference>
<organism evidence="1 2">
    <name type="scientific">Alishewanella longhuensis</name>
    <dbReference type="NCBI Taxonomy" id="1091037"/>
    <lineage>
        <taxon>Bacteria</taxon>
        <taxon>Pseudomonadati</taxon>
        <taxon>Pseudomonadota</taxon>
        <taxon>Gammaproteobacteria</taxon>
        <taxon>Alteromonadales</taxon>
        <taxon>Alteromonadaceae</taxon>
        <taxon>Alishewanella</taxon>
    </lineage>
</organism>
<sequence>MFNKIFVLAKRVKAPYVFNPLFLLVVLLLASSNIAVAYQLEIKQIPASQMAQSYPATIVLPNRYQQTSGRFPVLYLLHGYGGDHQNWSTETTIPSLADQYNIIIVMPDGAIDKWYTDSPVNPQWRYASYLAQDVVAYVDKHYRTIASAAGRGISGLSMGGYGALHIGIQHPELFGALASTSGGVDPRPFAGRWNLNAVLGEPTANSNNWQDAAIISHIAKLKTQSQALYLDCGNEDFFIEVNRQLHQALREQAIPHYYAEWPGSHNWHYWRSSIEYQLVFFSQFFAKSR</sequence>
<comment type="caution">
    <text evidence="1">The sequence shown here is derived from an EMBL/GenBank/DDBJ whole genome shotgun (WGS) entry which is preliminary data.</text>
</comment>
<evidence type="ECO:0000313" key="2">
    <source>
        <dbReference type="Proteomes" id="UP000659697"/>
    </source>
</evidence>
<accession>A0ABQ3L8B4</accession>
<protein>
    <recommendedName>
        <fullName evidence="3">XynC protein</fullName>
    </recommendedName>
</protein>
<name>A0ABQ3L8B4_9ALTE</name>
<dbReference type="Gene3D" id="3.40.50.1820">
    <property type="entry name" value="alpha/beta hydrolase"/>
    <property type="match status" value="1"/>
</dbReference>
<dbReference type="InterPro" id="IPR029058">
    <property type="entry name" value="AB_hydrolase_fold"/>
</dbReference>
<reference evidence="2" key="1">
    <citation type="journal article" date="2019" name="Int. J. Syst. Evol. Microbiol.">
        <title>The Global Catalogue of Microorganisms (GCM) 10K type strain sequencing project: providing services to taxonomists for standard genome sequencing and annotation.</title>
        <authorList>
            <consortium name="The Broad Institute Genomics Platform"/>
            <consortium name="The Broad Institute Genome Sequencing Center for Infectious Disease"/>
            <person name="Wu L."/>
            <person name="Ma J."/>
        </authorList>
    </citation>
    <scope>NUCLEOTIDE SEQUENCE [LARGE SCALE GENOMIC DNA]</scope>
    <source>
        <strain evidence="2">CGMCC 1.7003</strain>
    </source>
</reference>
<dbReference type="RefSeq" id="WP_189433270.1">
    <property type="nucleotide sequence ID" value="NZ_BNAO01000006.1"/>
</dbReference>
<dbReference type="EMBL" id="BNAO01000006">
    <property type="protein sequence ID" value="GHG72122.1"/>
    <property type="molecule type" value="Genomic_DNA"/>
</dbReference>
<gene>
    <name evidence="1" type="ORF">GCM10010919_24120</name>
</gene>
<keyword evidence="2" id="KW-1185">Reference proteome</keyword>
<dbReference type="InterPro" id="IPR050583">
    <property type="entry name" value="Mycobacterial_A85_antigen"/>
</dbReference>
<proteinExistence type="predicted"/>
<dbReference type="Pfam" id="PF00756">
    <property type="entry name" value="Esterase"/>
    <property type="match status" value="1"/>
</dbReference>